<comment type="subcellular location">
    <subcellularLocation>
        <location evidence="1">Membrane</location>
        <topology evidence="1">Multi-pass membrane protein</topology>
    </subcellularLocation>
</comment>
<evidence type="ECO:0000256" key="2">
    <source>
        <dbReference type="ARBA" id="ARBA00022692"/>
    </source>
</evidence>
<evidence type="ECO:0000256" key="4">
    <source>
        <dbReference type="ARBA" id="ARBA00023136"/>
    </source>
</evidence>
<feature type="transmembrane region" description="Helical" evidence="5">
    <location>
        <begin position="145"/>
        <end position="167"/>
    </location>
</feature>
<comment type="caution">
    <text evidence="7">The sequence shown here is derived from an EMBL/GenBank/DDBJ whole genome shotgun (WGS) entry which is preliminary data.</text>
</comment>
<dbReference type="Pfam" id="PF12698">
    <property type="entry name" value="ABC2_membrane_3"/>
    <property type="match status" value="1"/>
</dbReference>
<feature type="transmembrane region" description="Helical" evidence="5">
    <location>
        <begin position="60"/>
        <end position="80"/>
    </location>
</feature>
<evidence type="ECO:0000256" key="3">
    <source>
        <dbReference type="ARBA" id="ARBA00022989"/>
    </source>
</evidence>
<evidence type="ECO:0000256" key="5">
    <source>
        <dbReference type="SAM" id="Phobius"/>
    </source>
</evidence>
<evidence type="ECO:0000259" key="6">
    <source>
        <dbReference type="Pfam" id="PF12698"/>
    </source>
</evidence>
<dbReference type="Proteomes" id="UP000567293">
    <property type="component" value="Unassembled WGS sequence"/>
</dbReference>
<proteinExistence type="predicted"/>
<sequence length="193" mass="20820">MQRVFEMLLSSASPFELMMGKVVASLGTSLTSSLFYITGGLLVLTGMALFGLAPLNLLPWFFAYLIAEVAMLSAFSVALGSACNTPQDAQQLVILLILPIILPIFVLNPVMQQPNGGLATILSFIPPFTPVLMLLRQALPGGIPWWQPWLGLCGVIACAIVVIWSAARIFRIGILSQGKVPRLAELAQWVLRG</sequence>
<evidence type="ECO:0000313" key="7">
    <source>
        <dbReference type="EMBL" id="MBA0087541.1"/>
    </source>
</evidence>
<evidence type="ECO:0000313" key="8">
    <source>
        <dbReference type="Proteomes" id="UP000567293"/>
    </source>
</evidence>
<feature type="transmembrane region" description="Helical" evidence="5">
    <location>
        <begin position="118"/>
        <end position="139"/>
    </location>
</feature>
<evidence type="ECO:0000256" key="1">
    <source>
        <dbReference type="ARBA" id="ARBA00004141"/>
    </source>
</evidence>
<keyword evidence="4 5" id="KW-0472">Membrane</keyword>
<feature type="domain" description="ABC-2 type transporter transmembrane" evidence="6">
    <location>
        <begin position="3"/>
        <end position="166"/>
    </location>
</feature>
<organism evidence="7 8">
    <name type="scientific">Candidatus Acidiferrum panamense</name>
    <dbReference type="NCBI Taxonomy" id="2741543"/>
    <lineage>
        <taxon>Bacteria</taxon>
        <taxon>Pseudomonadati</taxon>
        <taxon>Acidobacteriota</taxon>
        <taxon>Terriglobia</taxon>
        <taxon>Candidatus Acidiferrales</taxon>
        <taxon>Candidatus Acidiferrum</taxon>
    </lineage>
</organism>
<name>A0A7V8SZ28_9BACT</name>
<feature type="transmembrane region" description="Helical" evidence="5">
    <location>
        <begin position="92"/>
        <end position="111"/>
    </location>
</feature>
<accession>A0A7V8SZ28</accession>
<keyword evidence="3 5" id="KW-1133">Transmembrane helix</keyword>
<dbReference type="AlphaFoldDB" id="A0A7V8SZ28"/>
<reference evidence="7" key="1">
    <citation type="submission" date="2020-06" db="EMBL/GenBank/DDBJ databases">
        <title>Legume-microbial interactions unlock mineral nutrients during tropical forest succession.</title>
        <authorList>
            <person name="Epihov D.Z."/>
        </authorList>
    </citation>
    <scope>NUCLEOTIDE SEQUENCE [LARGE SCALE GENOMIC DNA]</scope>
    <source>
        <strain evidence="7">Pan2503</strain>
    </source>
</reference>
<dbReference type="InterPro" id="IPR013525">
    <property type="entry name" value="ABC2_TM"/>
</dbReference>
<keyword evidence="2 5" id="KW-0812">Transmembrane</keyword>
<protein>
    <submittedName>
        <fullName evidence="7">ABC transporter permease</fullName>
    </submittedName>
</protein>
<keyword evidence="8" id="KW-1185">Reference proteome</keyword>
<dbReference type="EMBL" id="JACDQQ010002054">
    <property type="protein sequence ID" value="MBA0087541.1"/>
    <property type="molecule type" value="Genomic_DNA"/>
</dbReference>
<gene>
    <name evidence="7" type="ORF">HRJ53_21355</name>
</gene>
<dbReference type="GO" id="GO:0140359">
    <property type="term" value="F:ABC-type transporter activity"/>
    <property type="evidence" value="ECO:0007669"/>
    <property type="project" value="InterPro"/>
</dbReference>
<dbReference type="GO" id="GO:0016020">
    <property type="term" value="C:membrane"/>
    <property type="evidence" value="ECO:0007669"/>
    <property type="project" value="UniProtKB-SubCell"/>
</dbReference>